<dbReference type="EMBL" id="FUYA01000009">
    <property type="protein sequence ID" value="SKA79207.1"/>
    <property type="molecule type" value="Genomic_DNA"/>
</dbReference>
<dbReference type="InterPro" id="IPR020942">
    <property type="entry name" value="Cyt_c_III_dom"/>
</dbReference>
<evidence type="ECO:0000256" key="1">
    <source>
        <dbReference type="ARBA" id="ARBA00022448"/>
    </source>
</evidence>
<dbReference type="InterPro" id="IPR054899">
    <property type="entry name" value="c3_cytochr_TmcA"/>
</dbReference>
<keyword evidence="9" id="KW-1185">Reference proteome</keyword>
<feature type="signal peptide" evidence="6">
    <location>
        <begin position="1"/>
        <end position="26"/>
    </location>
</feature>
<protein>
    <submittedName>
        <fullName evidence="8">Class III cytochrome C family protein</fullName>
    </submittedName>
</protein>
<keyword evidence="1" id="KW-0813">Transport</keyword>
<reference evidence="8 9" key="1">
    <citation type="submission" date="2017-02" db="EMBL/GenBank/DDBJ databases">
        <authorList>
            <person name="Peterson S.W."/>
        </authorList>
    </citation>
    <scope>NUCLEOTIDE SEQUENCE [LARGE SCALE GENOMIC DNA]</scope>
    <source>
        <strain evidence="8 9">DSM 18034</strain>
    </source>
</reference>
<evidence type="ECO:0000256" key="2">
    <source>
        <dbReference type="ARBA" id="ARBA00022617"/>
    </source>
</evidence>
<dbReference type="SUPFAM" id="SSF48695">
    <property type="entry name" value="Multiheme cytochromes"/>
    <property type="match status" value="1"/>
</dbReference>
<sequence length="129" mass="13982">MSMKKLGLLITLAALAGLLCVATAFSQEDIMQLKDPAFGQNQRPAAVFQHDMHNEKAEIDDCAACHHVYENGQKLEDEDSVGTSCSECHTLKNQGKQPGLMLAYHKQCKSCHVAKGVGPVTCAGCHQKK</sequence>
<dbReference type="AlphaFoldDB" id="A0A1T4WQ16"/>
<dbReference type="Pfam" id="PF02085">
    <property type="entry name" value="Cytochrom_CIII"/>
    <property type="match status" value="1"/>
</dbReference>
<gene>
    <name evidence="8" type="ORF">SAMN02745702_02517</name>
</gene>
<name>A0A1T4WQ16_9BACT</name>
<evidence type="ECO:0000259" key="7">
    <source>
        <dbReference type="Pfam" id="PF02085"/>
    </source>
</evidence>
<dbReference type="Proteomes" id="UP000189733">
    <property type="component" value="Unassembled WGS sequence"/>
</dbReference>
<accession>A0A1T4WQ16</accession>
<dbReference type="CDD" id="cd08168">
    <property type="entry name" value="Cytochrom_C3"/>
    <property type="match status" value="1"/>
</dbReference>
<dbReference type="Gene3D" id="3.90.10.10">
    <property type="entry name" value="Cytochrome C3"/>
    <property type="match status" value="1"/>
</dbReference>
<organism evidence="8 9">
    <name type="scientific">Desulfobaculum bizertense DSM 18034</name>
    <dbReference type="NCBI Taxonomy" id="1121442"/>
    <lineage>
        <taxon>Bacteria</taxon>
        <taxon>Pseudomonadati</taxon>
        <taxon>Thermodesulfobacteriota</taxon>
        <taxon>Desulfovibrionia</taxon>
        <taxon>Desulfovibrionales</taxon>
        <taxon>Desulfovibrionaceae</taxon>
        <taxon>Desulfobaculum</taxon>
    </lineage>
</organism>
<dbReference type="NCBIfam" id="NF045722">
    <property type="entry name" value="c3_cytochr_TmcA"/>
    <property type="match status" value="1"/>
</dbReference>
<evidence type="ECO:0000313" key="8">
    <source>
        <dbReference type="EMBL" id="SKA79207.1"/>
    </source>
</evidence>
<keyword evidence="4" id="KW-0249">Electron transport</keyword>
<proteinExistence type="predicted"/>
<dbReference type="GO" id="GO:0020037">
    <property type="term" value="F:heme binding"/>
    <property type="evidence" value="ECO:0007669"/>
    <property type="project" value="InterPro"/>
</dbReference>
<feature type="domain" description="Class III cytochrome C" evidence="7">
    <location>
        <begin position="40"/>
        <end position="126"/>
    </location>
</feature>
<evidence type="ECO:0000256" key="6">
    <source>
        <dbReference type="SAM" id="SignalP"/>
    </source>
</evidence>
<dbReference type="GO" id="GO:0046872">
    <property type="term" value="F:metal ion binding"/>
    <property type="evidence" value="ECO:0007669"/>
    <property type="project" value="UniProtKB-KW"/>
</dbReference>
<dbReference type="InterPro" id="IPR036280">
    <property type="entry name" value="Multihaem_cyt_sf"/>
</dbReference>
<evidence type="ECO:0000313" key="9">
    <source>
        <dbReference type="Proteomes" id="UP000189733"/>
    </source>
</evidence>
<evidence type="ECO:0000256" key="3">
    <source>
        <dbReference type="ARBA" id="ARBA00022723"/>
    </source>
</evidence>
<evidence type="ECO:0000256" key="4">
    <source>
        <dbReference type="ARBA" id="ARBA00022982"/>
    </source>
</evidence>
<keyword evidence="2" id="KW-0349">Heme</keyword>
<evidence type="ECO:0000256" key="5">
    <source>
        <dbReference type="ARBA" id="ARBA00023004"/>
    </source>
</evidence>
<feature type="chain" id="PRO_5012075000" evidence="6">
    <location>
        <begin position="27"/>
        <end position="129"/>
    </location>
</feature>
<dbReference type="STRING" id="1121442.SAMN02745702_02517"/>
<keyword evidence="6" id="KW-0732">Signal</keyword>
<keyword evidence="5" id="KW-0408">Iron</keyword>
<keyword evidence="3" id="KW-0479">Metal-binding</keyword>
<dbReference type="GO" id="GO:0009055">
    <property type="term" value="F:electron transfer activity"/>
    <property type="evidence" value="ECO:0007669"/>
    <property type="project" value="InterPro"/>
</dbReference>